<dbReference type="OrthoDB" id="206724at2759"/>
<reference evidence="1" key="1">
    <citation type="journal article" date="2004" name="Genome Res.">
        <title>The status, quality, and expansion of the NIH full-length cDNA project: the Mammalian Gene Collection (MGC).</title>
        <authorList>
            <consortium name="The MGC Project Team"/>
            <person name="Gerhard D.S."/>
            <person name="Wagner L."/>
            <person name="Feingold E.A."/>
            <person name="Shenmen C.M."/>
            <person name="Grouse L.H."/>
            <person name="Schuler G."/>
            <person name="Klein S.L."/>
            <person name="Old S."/>
            <person name="Rasooly R."/>
            <person name="Good P."/>
            <person name="Guyer M."/>
            <person name="Peck A.M."/>
            <person name="Derge J.G."/>
            <person name="Lipman D."/>
            <person name="Collins F.S."/>
            <person name="Jang W."/>
            <person name="Sherry S."/>
            <person name="Feolo M."/>
            <person name="Misquitta L."/>
            <person name="Lee E."/>
            <person name="Rotmistrovsky K."/>
            <person name="Greenhut S.F."/>
            <person name="Schaefer C.F."/>
            <person name="Buetow K."/>
            <person name="Bonner T.I."/>
            <person name="Haussler D."/>
            <person name="Kent J."/>
            <person name="Kiekhaus M."/>
            <person name="Furey T."/>
            <person name="Brent M."/>
            <person name="Prange C."/>
            <person name="Schreiber K."/>
            <person name="Shapiro N."/>
            <person name="Bhat N.K."/>
            <person name="Hopkins R.F."/>
            <person name="Hsie F."/>
            <person name="Driscoll T."/>
            <person name="Soares M.B."/>
            <person name="Casavant T.L."/>
            <person name="Scheetz T.E."/>
            <person name="Brown-stein M.J."/>
            <person name="Usdin T.B."/>
            <person name="Toshiyuki S."/>
            <person name="Carninci P."/>
            <person name="Piao Y."/>
            <person name="Dudekula D.B."/>
            <person name="Ko M.S."/>
            <person name="Kawakami K."/>
            <person name="Suzuki Y."/>
            <person name="Sugano S."/>
            <person name="Gruber C.E."/>
            <person name="Smith M.R."/>
            <person name="Simmons B."/>
            <person name="Moore T."/>
            <person name="Waterman R."/>
            <person name="Johnson S.L."/>
            <person name="Ruan Y."/>
            <person name="Wei C.L."/>
            <person name="Mathavan S."/>
            <person name="Gunaratne P.H."/>
            <person name="Wu J."/>
            <person name="Garcia A.M."/>
            <person name="Hulyk S.W."/>
            <person name="Fuh E."/>
            <person name="Yuan Y."/>
            <person name="Sneed A."/>
            <person name="Kowis C."/>
            <person name="Hodgson A."/>
            <person name="Muzny D.M."/>
            <person name="McPherson J."/>
            <person name="Gibbs R.A."/>
            <person name="Fahey J."/>
            <person name="Helton E."/>
            <person name="Ketteman M."/>
            <person name="Madan A."/>
            <person name="Rodrigues S."/>
            <person name="Sanchez A."/>
            <person name="Whiting M."/>
            <person name="Madari A."/>
            <person name="Young A.C."/>
            <person name="Wetherby K.D."/>
            <person name="Granite S.J."/>
            <person name="Kwong P.N."/>
            <person name="Brinkley C.P."/>
            <person name="Pearson R.L."/>
            <person name="Bouffard G.G."/>
            <person name="Blakesly R.W."/>
            <person name="Green E.D."/>
            <person name="Dickson M.C."/>
            <person name="Rodriguez A.C."/>
            <person name="Grimwood J."/>
            <person name="Schmutz J."/>
            <person name="Myers R.M."/>
            <person name="Butterfield Y.S."/>
            <person name="Griffith M."/>
            <person name="Griffith O.L."/>
            <person name="Krzywinski M.I."/>
            <person name="Liao N."/>
            <person name="Morin R."/>
            <person name="Morrin R."/>
            <person name="Palmquist D."/>
            <person name="Petrescu A.S."/>
            <person name="Skalska U."/>
            <person name="Smailus D.E."/>
            <person name="Stott J.M."/>
            <person name="Schnerch A."/>
            <person name="Schein J.E."/>
            <person name="Jones S.J."/>
            <person name="Holt R.A."/>
            <person name="Baross A."/>
            <person name="Marra M.A."/>
            <person name="Clifton S."/>
            <person name="Makowski K.A."/>
            <person name="Bosak S."/>
            <person name="Malek J."/>
        </authorList>
    </citation>
    <scope>NUCLEOTIDE SEQUENCE [LARGE SCALE MRNA]</scope>
    <source>
        <tissue evidence="1">Bladder</tissue>
    </source>
</reference>
<name>Q96AX6_HUMAN</name>
<protein>
    <submittedName>
        <fullName evidence="1">DENND1B protein</fullName>
    </submittedName>
</protein>
<sequence>SALVAATGGDGGGGHATAAVTERLWWVGWEAGKCRGRSRHGPAATAAVSSLFPCVAAGVGGDGATLARPGCGLPGQRAGAGRTAPHRHVTMDCRTKANPDRTFDLVLKVKCHASENEEDSPAYLPRIPPGKVRRFAFCIKKLENFPVGPGVAPPVSGVDLVPAETA</sequence>
<accession>Q96AX6</accession>
<dbReference type="EMBL" id="BC016588">
    <property type="protein sequence ID" value="AAH16588.1"/>
    <property type="molecule type" value="mRNA"/>
</dbReference>
<dbReference type="AlphaFoldDB" id="Q96AX6"/>
<feature type="non-terminal residue" evidence="1">
    <location>
        <position position="1"/>
    </location>
</feature>
<gene>
    <name evidence="1" type="primary">DENND1B</name>
</gene>
<organism evidence="1">
    <name type="scientific">Homo sapiens</name>
    <name type="common">Human</name>
    <dbReference type="NCBI Taxonomy" id="9606"/>
    <lineage>
        <taxon>Eukaryota</taxon>
        <taxon>Metazoa</taxon>
        <taxon>Chordata</taxon>
        <taxon>Craniata</taxon>
        <taxon>Vertebrata</taxon>
        <taxon>Euteleostomi</taxon>
        <taxon>Mammalia</taxon>
        <taxon>Eutheria</taxon>
        <taxon>Euarchontoglires</taxon>
        <taxon>Primates</taxon>
        <taxon>Haplorrhini</taxon>
        <taxon>Catarrhini</taxon>
        <taxon>Hominidae</taxon>
        <taxon>Homo</taxon>
    </lineage>
</organism>
<dbReference type="ChiTaRS" id="DENND1B">
    <property type="organism name" value="human"/>
</dbReference>
<proteinExistence type="evidence at transcript level"/>
<evidence type="ECO:0000313" key="1">
    <source>
        <dbReference type="EMBL" id="AAH16588.1"/>
    </source>
</evidence>
<dbReference type="PeptideAtlas" id="Q96AX6"/>